<feature type="domain" description="Protein kinase" evidence="8">
    <location>
        <begin position="121"/>
        <end position="420"/>
    </location>
</feature>
<organism evidence="9 10">
    <name type="scientific">Frigoriglobus tundricola</name>
    <dbReference type="NCBI Taxonomy" id="2774151"/>
    <lineage>
        <taxon>Bacteria</taxon>
        <taxon>Pseudomonadati</taxon>
        <taxon>Planctomycetota</taxon>
        <taxon>Planctomycetia</taxon>
        <taxon>Gemmatales</taxon>
        <taxon>Gemmataceae</taxon>
        <taxon>Frigoriglobus</taxon>
    </lineage>
</organism>
<evidence type="ECO:0000256" key="2">
    <source>
        <dbReference type="ARBA" id="ARBA00012513"/>
    </source>
</evidence>
<dbReference type="GO" id="GO:0005524">
    <property type="term" value="F:ATP binding"/>
    <property type="evidence" value="ECO:0007669"/>
    <property type="project" value="UniProtKB-UniRule"/>
</dbReference>
<dbReference type="GO" id="GO:0004674">
    <property type="term" value="F:protein serine/threonine kinase activity"/>
    <property type="evidence" value="ECO:0007669"/>
    <property type="project" value="UniProtKB-EC"/>
</dbReference>
<dbReference type="InterPro" id="IPR011990">
    <property type="entry name" value="TPR-like_helical_dom_sf"/>
</dbReference>
<keyword evidence="4 7" id="KW-0547">Nucleotide-binding</keyword>
<keyword evidence="10" id="KW-1185">Reference proteome</keyword>
<evidence type="ECO:0000256" key="5">
    <source>
        <dbReference type="ARBA" id="ARBA00022777"/>
    </source>
</evidence>
<protein>
    <recommendedName>
        <fullName evidence="2">non-specific serine/threonine protein kinase</fullName>
        <ecNumber evidence="2">2.7.11.1</ecNumber>
    </recommendedName>
</protein>
<keyword evidence="6 7" id="KW-0067">ATP-binding</keyword>
<dbReference type="InterPro" id="IPR008271">
    <property type="entry name" value="Ser/Thr_kinase_AS"/>
</dbReference>
<dbReference type="Pfam" id="PF00069">
    <property type="entry name" value="Pkinase"/>
    <property type="match status" value="1"/>
</dbReference>
<dbReference type="PROSITE" id="PS00108">
    <property type="entry name" value="PROTEIN_KINASE_ST"/>
    <property type="match status" value="1"/>
</dbReference>
<keyword evidence="3" id="KW-0808">Transferase</keyword>
<keyword evidence="5" id="KW-0418">Kinase</keyword>
<evidence type="ECO:0000256" key="3">
    <source>
        <dbReference type="ARBA" id="ARBA00022679"/>
    </source>
</evidence>
<dbReference type="CDD" id="cd14014">
    <property type="entry name" value="STKc_PknB_like"/>
    <property type="match status" value="1"/>
</dbReference>
<dbReference type="InterPro" id="IPR000719">
    <property type="entry name" value="Prot_kinase_dom"/>
</dbReference>
<dbReference type="EMBL" id="CP053452">
    <property type="protein sequence ID" value="QJW99416.1"/>
    <property type="molecule type" value="Genomic_DNA"/>
</dbReference>
<dbReference type="EC" id="2.7.11.1" evidence="2"/>
<dbReference type="Gene3D" id="1.10.510.10">
    <property type="entry name" value="Transferase(Phosphotransferase) domain 1"/>
    <property type="match status" value="2"/>
</dbReference>
<dbReference type="PROSITE" id="PS50011">
    <property type="entry name" value="PROTEIN_KINASE_DOM"/>
    <property type="match status" value="1"/>
</dbReference>
<evidence type="ECO:0000313" key="10">
    <source>
        <dbReference type="Proteomes" id="UP000503447"/>
    </source>
</evidence>
<dbReference type="AlphaFoldDB" id="A0A6M5Z0Z6"/>
<dbReference type="SUPFAM" id="SSF48452">
    <property type="entry name" value="TPR-like"/>
    <property type="match status" value="1"/>
</dbReference>
<dbReference type="SUPFAM" id="SSF56112">
    <property type="entry name" value="Protein kinase-like (PK-like)"/>
    <property type="match status" value="1"/>
</dbReference>
<reference evidence="10" key="1">
    <citation type="submission" date="2020-05" db="EMBL/GenBank/DDBJ databases">
        <title>Frigoriglobus tundricola gen. nov., sp. nov., a psychrotolerant cellulolytic planctomycete of the family Gemmataceae with two divergent copies of 16S rRNA gene.</title>
        <authorList>
            <person name="Kulichevskaya I.S."/>
            <person name="Ivanova A.A."/>
            <person name="Naumoff D.G."/>
            <person name="Beletsky A.V."/>
            <person name="Rijpstra W.I.C."/>
            <person name="Sinninghe Damste J.S."/>
            <person name="Mardanov A.V."/>
            <person name="Ravin N.V."/>
            <person name="Dedysh S.N."/>
        </authorList>
    </citation>
    <scope>NUCLEOTIDE SEQUENCE [LARGE SCALE GENOMIC DNA]</scope>
    <source>
        <strain evidence="10">PL17</strain>
    </source>
</reference>
<dbReference type="PANTHER" id="PTHR43671">
    <property type="entry name" value="SERINE/THREONINE-PROTEIN KINASE NEK"/>
    <property type="match status" value="1"/>
</dbReference>
<evidence type="ECO:0000256" key="6">
    <source>
        <dbReference type="ARBA" id="ARBA00022840"/>
    </source>
</evidence>
<dbReference type="RefSeq" id="WP_171474390.1">
    <property type="nucleotide sequence ID" value="NZ_CP053452.2"/>
</dbReference>
<dbReference type="InterPro" id="IPR011009">
    <property type="entry name" value="Kinase-like_dom_sf"/>
</dbReference>
<evidence type="ECO:0000256" key="1">
    <source>
        <dbReference type="ARBA" id="ARBA00010886"/>
    </source>
</evidence>
<dbReference type="KEGG" id="ftj:FTUN_7028"/>
<dbReference type="InterPro" id="IPR017441">
    <property type="entry name" value="Protein_kinase_ATP_BS"/>
</dbReference>
<name>A0A6M5Z0Z6_9BACT</name>
<evidence type="ECO:0000256" key="7">
    <source>
        <dbReference type="PROSITE-ProRule" id="PRU10141"/>
    </source>
</evidence>
<evidence type="ECO:0000256" key="4">
    <source>
        <dbReference type="ARBA" id="ARBA00022741"/>
    </source>
</evidence>
<evidence type="ECO:0000259" key="8">
    <source>
        <dbReference type="PROSITE" id="PS50011"/>
    </source>
</evidence>
<sequence length="696" mass="74481">MTGLPRPPRAAESAIHRTARAEAIKKAWQANRRPDAAAALRENPDIAADRAIALDLAYEEFCTREEAGEALDPAAFCAHFSFGASLHRLLTVHQFLDEHPDALGGAVPTVWPTAGQAVGDFLVLRELGRGSFARAYLAVETTAGNRPVALKVSAAGSREADTLGPLSHPHLVPVLSSRAIGSWTVVAMPFAGTATLEDVVATVWPSDRTAPPRSAAELLDAATRGGHPDDPPYPSRPAFPVHAGTSYADAVAAVAVGVFDAVAYLHDRGIVHRDLKPSNVLFGPGGHPYLLDFNLATRVADPWRLVGTLPYMAPEQLSHLAETGAQPPPDGRPGDVFACGVILFQLLTGKHPFGASNTLLANQPRDRAAAALLGAQRKGHLALAPLNRCVRRGTRDAIERCLALDPTARPTAAELVELFTRAGRRRSYRLPVSGLVTVSILGLALSISTPWRTAPATEAPAPTDVAVAPPELTPFEEALQLYRSENYGLAAAKFMEIGTAGKDGRAYGYAAYCFCVINYDPSASLVASDEAIRLGYKEAPVYANRAYLRLKDKRLLNDALDDCNEALSRDSNLLAARYTRACVHLRRHLEKHTAAVPAEALEDIERVTAVVTDNAEVWWTAATLYVLAPGSGAAERNKAAWALKRAILAGKSPQFVARNPVLKKALIGHPEYNEIMALYAGPSAPQANPHLVNPIP</sequence>
<comment type="similarity">
    <text evidence="1">Belongs to the protein kinase superfamily. NEK Ser/Thr protein kinase family. NIMA subfamily.</text>
</comment>
<dbReference type="PANTHER" id="PTHR43671:SF13">
    <property type="entry name" value="SERINE_THREONINE-PROTEIN KINASE NEK2"/>
    <property type="match status" value="1"/>
</dbReference>
<proteinExistence type="inferred from homology"/>
<dbReference type="SMART" id="SM00220">
    <property type="entry name" value="S_TKc"/>
    <property type="match status" value="1"/>
</dbReference>
<feature type="binding site" evidence="7">
    <location>
        <position position="151"/>
    </location>
    <ligand>
        <name>ATP</name>
        <dbReference type="ChEBI" id="CHEBI:30616"/>
    </ligand>
</feature>
<gene>
    <name evidence="9" type="ORF">FTUN_7028</name>
</gene>
<dbReference type="InterPro" id="IPR050660">
    <property type="entry name" value="NEK_Ser/Thr_kinase"/>
</dbReference>
<dbReference type="Proteomes" id="UP000503447">
    <property type="component" value="Chromosome"/>
</dbReference>
<dbReference type="Gene3D" id="1.25.40.10">
    <property type="entry name" value="Tetratricopeptide repeat domain"/>
    <property type="match status" value="1"/>
</dbReference>
<evidence type="ECO:0000313" key="9">
    <source>
        <dbReference type="EMBL" id="QJW99416.1"/>
    </source>
</evidence>
<accession>A0A6M5Z0Z6</accession>
<dbReference type="PROSITE" id="PS00107">
    <property type="entry name" value="PROTEIN_KINASE_ATP"/>
    <property type="match status" value="1"/>
</dbReference>